<dbReference type="VEuPathDB" id="VectorBase:ISCI004403"/>
<reference evidence="4" key="2">
    <citation type="submission" date="2020-05" db="UniProtKB">
        <authorList>
            <consortium name="EnsemblMetazoa"/>
        </authorList>
    </citation>
    <scope>IDENTIFICATION</scope>
    <source>
        <strain evidence="4">wikel</strain>
    </source>
</reference>
<dbReference type="AlphaFoldDB" id="B7PF65"/>
<name>B7PF65_IXOSC</name>
<dbReference type="EMBL" id="ABJB010247023">
    <property type="status" value="NOT_ANNOTATED_CDS"/>
    <property type="molecule type" value="Genomic_DNA"/>
</dbReference>
<sequence>MRILGTLIGSLYFLFGVESRSQQFLYLSAMTYGINDVHFIFATMLSEGTPSSFQSLSTYFPFYQLAASLCFCITAIIILQTYNSPGDCIFGGIGGLICGLMHIGHLVWTVK</sequence>
<dbReference type="InParanoid" id="B7PF65"/>
<feature type="signal peptide" evidence="2">
    <location>
        <begin position="1"/>
        <end position="19"/>
    </location>
</feature>
<reference evidence="3 5" key="1">
    <citation type="submission" date="2008-03" db="EMBL/GenBank/DDBJ databases">
        <title>Annotation of Ixodes scapularis.</title>
        <authorList>
            <consortium name="Ixodes scapularis Genome Project Consortium"/>
            <person name="Caler E."/>
            <person name="Hannick L.I."/>
            <person name="Bidwell S."/>
            <person name="Joardar V."/>
            <person name="Thiagarajan M."/>
            <person name="Amedeo P."/>
            <person name="Galinsky K.J."/>
            <person name="Schobel S."/>
            <person name="Inman J."/>
            <person name="Hostetler J."/>
            <person name="Miller J."/>
            <person name="Hammond M."/>
            <person name="Megy K."/>
            <person name="Lawson D."/>
            <person name="Kodira C."/>
            <person name="Sutton G."/>
            <person name="Meyer J."/>
            <person name="Hill C.A."/>
            <person name="Birren B."/>
            <person name="Nene V."/>
            <person name="Collins F."/>
            <person name="Alarcon-Chaidez F."/>
            <person name="Wikel S."/>
            <person name="Strausberg R."/>
        </authorList>
    </citation>
    <scope>NUCLEOTIDE SEQUENCE [LARGE SCALE GENOMIC DNA]</scope>
    <source>
        <strain evidence="5">Wikel</strain>
        <strain evidence="3">Wikel colony</strain>
    </source>
</reference>
<protein>
    <submittedName>
        <fullName evidence="3 4">Uncharacterized protein</fullName>
    </submittedName>
</protein>
<dbReference type="EMBL" id="ABJB010648330">
    <property type="status" value="NOT_ANNOTATED_CDS"/>
    <property type="molecule type" value="Genomic_DNA"/>
</dbReference>
<dbReference type="VEuPathDB" id="VectorBase:ISCP_002756"/>
<keyword evidence="5" id="KW-1185">Reference proteome</keyword>
<dbReference type="Proteomes" id="UP000001555">
    <property type="component" value="Unassembled WGS sequence"/>
</dbReference>
<keyword evidence="1" id="KW-0472">Membrane</keyword>
<keyword evidence="1" id="KW-0812">Transmembrane</keyword>
<feature type="transmembrane region" description="Helical" evidence="1">
    <location>
        <begin position="62"/>
        <end position="82"/>
    </location>
</feature>
<dbReference type="HOGENOM" id="CLU_2161116_0_0_1"/>
<feature type="chain" id="PRO_5014568000" evidence="2">
    <location>
        <begin position="20"/>
        <end position="111"/>
    </location>
</feature>
<evidence type="ECO:0000313" key="3">
    <source>
        <dbReference type="EMBL" id="EEC05237.1"/>
    </source>
</evidence>
<evidence type="ECO:0000256" key="1">
    <source>
        <dbReference type="SAM" id="Phobius"/>
    </source>
</evidence>
<keyword evidence="2" id="KW-0732">Signal</keyword>
<dbReference type="VEuPathDB" id="VectorBase:ISCW004403"/>
<dbReference type="OrthoDB" id="6506123at2759"/>
<dbReference type="PaxDb" id="6945-B7PF65"/>
<dbReference type="EMBL" id="DS699635">
    <property type="protein sequence ID" value="EEC05237.1"/>
    <property type="molecule type" value="Genomic_DNA"/>
</dbReference>
<accession>B7PF65</accession>
<evidence type="ECO:0000313" key="5">
    <source>
        <dbReference type="Proteomes" id="UP000001555"/>
    </source>
</evidence>
<dbReference type="EnsemblMetazoa" id="ISCW004403-RA">
    <property type="protein sequence ID" value="ISCW004403-PA"/>
    <property type="gene ID" value="ISCW004403"/>
</dbReference>
<evidence type="ECO:0000256" key="2">
    <source>
        <dbReference type="SAM" id="SignalP"/>
    </source>
</evidence>
<organism>
    <name type="scientific">Ixodes scapularis</name>
    <name type="common">Black-legged tick</name>
    <name type="synonym">Deer tick</name>
    <dbReference type="NCBI Taxonomy" id="6945"/>
    <lineage>
        <taxon>Eukaryota</taxon>
        <taxon>Metazoa</taxon>
        <taxon>Ecdysozoa</taxon>
        <taxon>Arthropoda</taxon>
        <taxon>Chelicerata</taxon>
        <taxon>Arachnida</taxon>
        <taxon>Acari</taxon>
        <taxon>Parasitiformes</taxon>
        <taxon>Ixodida</taxon>
        <taxon>Ixodoidea</taxon>
        <taxon>Ixodidae</taxon>
        <taxon>Ixodinae</taxon>
        <taxon>Ixodes</taxon>
    </lineage>
</organism>
<evidence type="ECO:0000313" key="4">
    <source>
        <dbReference type="EnsemblMetazoa" id="ISCW004403-PA"/>
    </source>
</evidence>
<proteinExistence type="predicted"/>
<gene>
    <name evidence="3" type="ORF">IscW_ISCW004403</name>
</gene>
<keyword evidence="1" id="KW-1133">Transmembrane helix</keyword>
<feature type="transmembrane region" description="Helical" evidence="1">
    <location>
        <begin position="89"/>
        <end position="108"/>
    </location>
</feature>